<organism evidence="2">
    <name type="scientific">Auxenochlorella protothecoides</name>
    <name type="common">Green microalga</name>
    <name type="synonym">Chlorella protothecoides</name>
    <dbReference type="NCBI Taxonomy" id="3075"/>
    <lineage>
        <taxon>Eukaryota</taxon>
        <taxon>Viridiplantae</taxon>
        <taxon>Chlorophyta</taxon>
        <taxon>core chlorophytes</taxon>
        <taxon>Trebouxiophyceae</taxon>
        <taxon>Chlorellales</taxon>
        <taxon>Chlorellaceae</taxon>
        <taxon>Auxenochlorella</taxon>
    </lineage>
</organism>
<feature type="compositionally biased region" description="Polar residues" evidence="1">
    <location>
        <begin position="100"/>
        <end position="110"/>
    </location>
</feature>
<dbReference type="EMBL" id="GDKF01003426">
    <property type="protein sequence ID" value="JAT75196.1"/>
    <property type="molecule type" value="Transcribed_RNA"/>
</dbReference>
<evidence type="ECO:0000256" key="1">
    <source>
        <dbReference type="SAM" id="MobiDB-lite"/>
    </source>
</evidence>
<evidence type="ECO:0000313" key="2">
    <source>
        <dbReference type="EMBL" id="JAT75196.1"/>
    </source>
</evidence>
<sequence>MSNISFERRAQGIRQRVAELEDELRPLLNASSKAQITRVIEECVGRAQTKCAMLHRSSRSILETTIKHIKREVDELERLTSLNADLMPEVRDGSALGPTPSDSLLVQDSIPQGGAAGPTLPDPSTLENAGTDRSENTSENGIFGPLHELAEQVVQSFDEEEAQFVAELQSSWREAEPMQLKTAKGFDFDMASSPRSLPDRDGTFGLGRMSGGMASPRRRQLERPSGMTSASNSPRSDGLSPHGAAALLYGSMPSSGLSFMRKGRLSDNAEESANSQSSNEDWHEGRLGISRLSPLVRSPNEQAVP</sequence>
<reference evidence="2" key="1">
    <citation type="submission" date="2015-08" db="EMBL/GenBank/DDBJ databases">
        <authorList>
            <person name="Babu N.S."/>
            <person name="Beckwith C.J."/>
            <person name="Beseler K.G."/>
            <person name="Brison A."/>
            <person name="Carone J.V."/>
            <person name="Caskin T.P."/>
            <person name="Diamond M."/>
            <person name="Durham M.E."/>
            <person name="Foxe J.M."/>
            <person name="Go M."/>
            <person name="Henderson B.A."/>
            <person name="Jones I.B."/>
            <person name="McGettigan J.A."/>
            <person name="Micheletti S.J."/>
            <person name="Nasrallah M.E."/>
            <person name="Ortiz D."/>
            <person name="Piller C.R."/>
            <person name="Privatt S.R."/>
            <person name="Schneider S.L."/>
            <person name="Sharp S."/>
            <person name="Smith T.C."/>
            <person name="Stanton J.D."/>
            <person name="Ullery H.E."/>
            <person name="Wilson R.J."/>
            <person name="Serrano M.G."/>
            <person name="Buck G."/>
            <person name="Lee V."/>
            <person name="Wang Y."/>
            <person name="Carvalho R."/>
            <person name="Voegtly L."/>
            <person name="Shi R."/>
            <person name="Duckworth R."/>
            <person name="Johnson A."/>
            <person name="Loviza R."/>
            <person name="Walstead R."/>
            <person name="Shah Z."/>
            <person name="Kiflezghi M."/>
            <person name="Wade K."/>
            <person name="Ball S.L."/>
            <person name="Bradley K.W."/>
            <person name="Asai D.J."/>
            <person name="Bowman C.A."/>
            <person name="Russell D.A."/>
            <person name="Pope W.H."/>
            <person name="Jacobs-Sera D."/>
            <person name="Hendrix R.W."/>
            <person name="Hatfull G.F."/>
        </authorList>
    </citation>
    <scope>NUCLEOTIDE SEQUENCE</scope>
</reference>
<name>A0A1D2A7J4_AUXPR</name>
<protein>
    <submittedName>
        <fullName evidence="2">Uncharacterized protein</fullName>
    </submittedName>
</protein>
<feature type="region of interest" description="Disordered" evidence="1">
    <location>
        <begin position="90"/>
        <end position="142"/>
    </location>
</feature>
<feature type="compositionally biased region" description="Polar residues" evidence="1">
    <location>
        <begin position="226"/>
        <end position="235"/>
    </location>
</feature>
<accession>A0A1D2A7J4</accession>
<proteinExistence type="predicted"/>
<feature type="region of interest" description="Disordered" evidence="1">
    <location>
        <begin position="191"/>
        <end position="305"/>
    </location>
</feature>
<dbReference type="AlphaFoldDB" id="A0A1D2A7J4"/>
<gene>
    <name evidence="2" type="ORF">g.100163</name>
</gene>